<feature type="compositionally biased region" description="Basic and acidic residues" evidence="1">
    <location>
        <begin position="9"/>
        <end position="38"/>
    </location>
</feature>
<dbReference type="Proteomes" id="UP001344906">
    <property type="component" value="Unassembled WGS sequence"/>
</dbReference>
<reference evidence="2 3" key="1">
    <citation type="submission" date="2023-02" db="EMBL/GenBank/DDBJ databases">
        <title>Dictyobacter halimunensis sp. nov., a new member of the class Ktedonobacteria from forest soil in a geothermal area.</title>
        <authorList>
            <person name="Rachmania M.K."/>
            <person name="Ningsih F."/>
            <person name="Sakai Y."/>
            <person name="Yabe S."/>
            <person name="Yokota A."/>
            <person name="Sjamsuridzal W."/>
        </authorList>
    </citation>
    <scope>NUCLEOTIDE SEQUENCE [LARGE SCALE GENOMIC DNA]</scope>
    <source>
        <strain evidence="2 3">S3.2.2.5</strain>
    </source>
</reference>
<evidence type="ECO:0000313" key="3">
    <source>
        <dbReference type="Proteomes" id="UP001344906"/>
    </source>
</evidence>
<evidence type="ECO:0000256" key="1">
    <source>
        <dbReference type="SAM" id="MobiDB-lite"/>
    </source>
</evidence>
<organism evidence="2 3">
    <name type="scientific">Dictyobacter halimunensis</name>
    <dbReference type="NCBI Taxonomy" id="3026934"/>
    <lineage>
        <taxon>Bacteria</taxon>
        <taxon>Bacillati</taxon>
        <taxon>Chloroflexota</taxon>
        <taxon>Ktedonobacteria</taxon>
        <taxon>Ktedonobacterales</taxon>
        <taxon>Dictyobacteraceae</taxon>
        <taxon>Dictyobacter</taxon>
    </lineage>
</organism>
<sequence>MRSPPDKYALAEDDPKTPEEKRGMGKKKVLADSRREQLDICNHSRGQAKNPTMARKHPHSAACEGKGQSKPV</sequence>
<proteinExistence type="predicted"/>
<name>A0ABQ6G075_9CHLR</name>
<keyword evidence="3" id="KW-1185">Reference proteome</keyword>
<protein>
    <submittedName>
        <fullName evidence="2">Uncharacterized protein</fullName>
    </submittedName>
</protein>
<gene>
    <name evidence="2" type="ORF">KDH_61290</name>
</gene>
<feature type="region of interest" description="Disordered" evidence="1">
    <location>
        <begin position="1"/>
        <end position="72"/>
    </location>
</feature>
<accession>A0ABQ6G075</accession>
<comment type="caution">
    <text evidence="2">The sequence shown here is derived from an EMBL/GenBank/DDBJ whole genome shotgun (WGS) entry which is preliminary data.</text>
</comment>
<dbReference type="EMBL" id="BSRI01000002">
    <property type="protein sequence ID" value="GLV59302.1"/>
    <property type="molecule type" value="Genomic_DNA"/>
</dbReference>
<evidence type="ECO:0000313" key="2">
    <source>
        <dbReference type="EMBL" id="GLV59302.1"/>
    </source>
</evidence>